<dbReference type="SUPFAM" id="SSF53300">
    <property type="entry name" value="vWA-like"/>
    <property type="match status" value="1"/>
</dbReference>
<dbReference type="SMART" id="SM00327">
    <property type="entry name" value="VWA"/>
    <property type="match status" value="1"/>
</dbReference>
<dbReference type="InterPro" id="IPR002035">
    <property type="entry name" value="VWF_A"/>
</dbReference>
<dbReference type="InterPro" id="IPR036465">
    <property type="entry name" value="vWFA_dom_sf"/>
</dbReference>
<evidence type="ECO:0000313" key="3">
    <source>
        <dbReference type="EMBL" id="SON51769.1"/>
    </source>
</evidence>
<dbReference type="PANTHER" id="PTHR22550:SF14">
    <property type="entry name" value="VWFA DOMAIN-CONTAINING PROTEIN"/>
    <property type="match status" value="1"/>
</dbReference>
<evidence type="ECO:0000256" key="1">
    <source>
        <dbReference type="SAM" id="MobiDB-lite"/>
    </source>
</evidence>
<dbReference type="AlphaFoldDB" id="A0A2N8ZIP3"/>
<dbReference type="InterPro" id="IPR050768">
    <property type="entry name" value="UPF0353/GerABKA_families"/>
</dbReference>
<dbReference type="PROSITE" id="PS50234">
    <property type="entry name" value="VWFA"/>
    <property type="match status" value="1"/>
</dbReference>
<organism evidence="3 4">
    <name type="scientific">Vibrio tapetis subsp. tapetis</name>
    <dbReference type="NCBI Taxonomy" id="1671868"/>
    <lineage>
        <taxon>Bacteria</taxon>
        <taxon>Pseudomonadati</taxon>
        <taxon>Pseudomonadota</taxon>
        <taxon>Gammaproteobacteria</taxon>
        <taxon>Vibrionales</taxon>
        <taxon>Vibrionaceae</taxon>
        <taxon>Vibrio</taxon>
    </lineage>
</organism>
<evidence type="ECO:0000313" key="4">
    <source>
        <dbReference type="Proteomes" id="UP000235828"/>
    </source>
</evidence>
<gene>
    <name evidence="3" type="ORF">VTAP4600_B0158</name>
</gene>
<accession>A0A2N8ZIP3</accession>
<protein>
    <recommendedName>
        <fullName evidence="2">VWFA domain-containing protein</fullName>
    </recommendedName>
</protein>
<dbReference type="Pfam" id="PF13519">
    <property type="entry name" value="VWA_2"/>
    <property type="match status" value="1"/>
</dbReference>
<dbReference type="KEGG" id="vta:B0158"/>
<dbReference type="Gene3D" id="3.40.50.410">
    <property type="entry name" value="von Willebrand factor, type A domain"/>
    <property type="match status" value="1"/>
</dbReference>
<dbReference type="EMBL" id="LT960612">
    <property type="protein sequence ID" value="SON51769.1"/>
    <property type="molecule type" value="Genomic_DNA"/>
</dbReference>
<keyword evidence="4" id="KW-1185">Reference proteome</keyword>
<name>A0A2N8ZIP3_9VIBR</name>
<reference evidence="3 4" key="1">
    <citation type="submission" date="2017-10" db="EMBL/GenBank/DDBJ databases">
        <authorList>
            <person name="Banno H."/>
            <person name="Chua N.-H."/>
        </authorList>
    </citation>
    <scope>NUCLEOTIDE SEQUENCE [LARGE SCALE GENOMIC DNA]</scope>
    <source>
        <strain evidence="3">Vibrio tapetis CECT4600</strain>
    </source>
</reference>
<feature type="region of interest" description="Disordered" evidence="1">
    <location>
        <begin position="496"/>
        <end position="522"/>
    </location>
</feature>
<dbReference type="Proteomes" id="UP000235828">
    <property type="component" value="Chromosome B"/>
</dbReference>
<proteinExistence type="predicted"/>
<dbReference type="PANTHER" id="PTHR22550">
    <property type="entry name" value="SPORE GERMINATION PROTEIN"/>
    <property type="match status" value="1"/>
</dbReference>
<sequence length="585" mass="66083">MQMFDFTTWELIVKQFHFLRPQWFGLLIPLAVLVRLRWKKDTEKVGHDLLPEHLRTALVLTEQGWQSQLPLKVLTVSFFLGITVCAGPTWQHIPSPFGEDKAELMIVLDTSKSMLETDVAPNRLARAKHKIQSLVDLRKGGKTGLIVYAGSAHTAMPLTTDKAVFLPYLAAITPEVMPQPGKQANSVLPQLSLAFSTDKSQHGNTVLLVTDAVAPEDIQDYQEYFSQTDTQLLILAAGNRERVSNSPLDMRSLHSLASKTGGNLIEMSIDGRDVERITQLVDTHMQLNGESDMPWQDMGYYLLFPVAFILLFWFRKGWLVQWAVVGLALGNLTFSPPVLAQESNLGGVQFQHSDLRVENQKIQTDALTTEKVGRFSVITSWWMDLWLTPDQQGQRLFNNKAYLAAAQHYQDPMRKGIAYYYAAEYELAYMTFMQSEDKELAIYNAASAMARQREYLAAQDLLIYLLEELKPTPSLSTKAHQNLAVIDHIVEQIERTSESQANTTEGLEESMELGDNPQTSKGYEEKVVSSVLLREKLNAEEILGSKALADKWLKRVEADPTHFLMAKFQIQLQNRAGEERDHGIN</sequence>
<evidence type="ECO:0000259" key="2">
    <source>
        <dbReference type="PROSITE" id="PS50234"/>
    </source>
</evidence>
<feature type="domain" description="VWFA" evidence="2">
    <location>
        <begin position="103"/>
        <end position="284"/>
    </location>
</feature>